<evidence type="ECO:0000313" key="2">
    <source>
        <dbReference type="EMBL" id="KAH0898803.1"/>
    </source>
</evidence>
<dbReference type="EMBL" id="JAGKQM010000012">
    <property type="protein sequence ID" value="KAH0898803.1"/>
    <property type="molecule type" value="Genomic_DNA"/>
</dbReference>
<dbReference type="Proteomes" id="UP000824890">
    <property type="component" value="Unassembled WGS sequence"/>
</dbReference>
<name>A0ABQ8B241_BRANA</name>
<evidence type="ECO:0000256" key="1">
    <source>
        <dbReference type="SAM" id="MobiDB-lite"/>
    </source>
</evidence>
<comment type="caution">
    <text evidence="2">The sequence shown here is derived from an EMBL/GenBank/DDBJ whole genome shotgun (WGS) entry which is preliminary data.</text>
</comment>
<feature type="region of interest" description="Disordered" evidence="1">
    <location>
        <begin position="1"/>
        <end position="36"/>
    </location>
</feature>
<gene>
    <name evidence="2" type="ORF">HID58_048371</name>
</gene>
<proteinExistence type="predicted"/>
<accession>A0ABQ8B241</accession>
<evidence type="ECO:0000313" key="3">
    <source>
        <dbReference type="Proteomes" id="UP000824890"/>
    </source>
</evidence>
<feature type="compositionally biased region" description="Basic and acidic residues" evidence="1">
    <location>
        <begin position="1"/>
        <end position="14"/>
    </location>
</feature>
<organism evidence="2 3">
    <name type="scientific">Brassica napus</name>
    <name type="common">Rape</name>
    <dbReference type="NCBI Taxonomy" id="3708"/>
    <lineage>
        <taxon>Eukaryota</taxon>
        <taxon>Viridiplantae</taxon>
        <taxon>Streptophyta</taxon>
        <taxon>Embryophyta</taxon>
        <taxon>Tracheophyta</taxon>
        <taxon>Spermatophyta</taxon>
        <taxon>Magnoliopsida</taxon>
        <taxon>eudicotyledons</taxon>
        <taxon>Gunneridae</taxon>
        <taxon>Pentapetalae</taxon>
        <taxon>rosids</taxon>
        <taxon>malvids</taxon>
        <taxon>Brassicales</taxon>
        <taxon>Brassicaceae</taxon>
        <taxon>Brassiceae</taxon>
        <taxon>Brassica</taxon>
    </lineage>
</organism>
<protein>
    <submittedName>
        <fullName evidence="2">Uncharacterized protein</fullName>
    </submittedName>
</protein>
<keyword evidence="3" id="KW-1185">Reference proteome</keyword>
<reference evidence="2 3" key="1">
    <citation type="submission" date="2021-05" db="EMBL/GenBank/DDBJ databases">
        <title>Genome Assembly of Synthetic Allotetraploid Brassica napus Reveals Homoeologous Exchanges between Subgenomes.</title>
        <authorList>
            <person name="Davis J.T."/>
        </authorList>
    </citation>
    <scope>NUCLEOTIDE SEQUENCE [LARGE SCALE GENOMIC DNA]</scope>
    <source>
        <strain evidence="3">cv. Da-Ae</strain>
        <tissue evidence="2">Seedling</tissue>
    </source>
</reference>
<sequence length="95" mass="10892">MDERKPSSKSRGDRSVPGGSSSRDGNVAPKVEFSDHSIDPEYRDTYWTTRGEPKHRPPGIWHPALGDFYWGTFTPKRVVALHRSRFQPDLPIKEE</sequence>